<dbReference type="PROSITE" id="PS50071">
    <property type="entry name" value="HOMEOBOX_2"/>
    <property type="match status" value="1"/>
</dbReference>
<keyword evidence="1 4" id="KW-0238">DNA-binding</keyword>
<proteinExistence type="predicted"/>
<evidence type="ECO:0000256" key="3">
    <source>
        <dbReference type="ARBA" id="ARBA00023242"/>
    </source>
</evidence>
<dbReference type="eggNOG" id="KOG0773">
    <property type="taxonomic scope" value="Eukaryota"/>
</dbReference>
<keyword evidence="3 4" id="KW-0539">Nucleus</keyword>
<sequence>MNKIPINKLLNPSQHYNLTEKLQQINITLSNLCTKLPDTITDLTEADHRELQDILLYLTTVVKQQELKKEEIMLVKTTYQLCTTLTLMVKSCKQENDKENKENEIIKYESGTSDNSETNSSCNSSDNEDKNSILVFNVITQDMMNNNKKNNKSYRGHRLPKKNVQYLEDWYMDHRKNPYLNEINIKLLMSKTSLSRIQVKNWISNRRRKEKSITISPEVSALLRDNKTITS</sequence>
<dbReference type="SUPFAM" id="SSF46689">
    <property type="entry name" value="Homeodomain-like"/>
    <property type="match status" value="1"/>
</dbReference>
<dbReference type="EMBL" id="HE612860">
    <property type="protein sequence ID" value="CCE63494.1"/>
    <property type="molecule type" value="Genomic_DNA"/>
</dbReference>
<dbReference type="EMBL" id="HE612860">
    <property type="protein sequence ID" value="CCE63450.1"/>
    <property type="molecule type" value="Genomic_DNA"/>
</dbReference>
<dbReference type="HOGENOM" id="CLU_091806_1_0_1"/>
<evidence type="ECO:0000259" key="6">
    <source>
        <dbReference type="PROSITE" id="PS50071"/>
    </source>
</evidence>
<dbReference type="OrthoDB" id="4069986at2759"/>
<evidence type="ECO:0000313" key="7">
    <source>
        <dbReference type="EMBL" id="CCE63450.1"/>
    </source>
</evidence>
<name>G8BUB6_TETPH</name>
<reference evidence="8 9" key="1">
    <citation type="journal article" date="2011" name="Proc. Natl. Acad. Sci. U.S.A.">
        <title>Evolutionary erosion of yeast sex chromosomes by mating-type switching accidents.</title>
        <authorList>
            <person name="Gordon J.L."/>
            <person name="Armisen D."/>
            <person name="Proux-Wera E."/>
            <person name="Oheigeartaigh S.S."/>
            <person name="Byrne K.P."/>
            <person name="Wolfe K.H."/>
        </authorList>
    </citation>
    <scope>NUCLEOTIDE SEQUENCE [LARGE SCALE GENOMIC DNA]</scope>
    <source>
        <strain evidence="9">ATCC 24235 / CBS 4417 / NBRC 1672 / NRRL Y-8282 / UCD 70-5</strain>
        <strain evidence="8">Type strain:CBS 4417</strain>
    </source>
</reference>
<organism evidence="8 9">
    <name type="scientific">Tetrapisispora phaffii (strain ATCC 24235 / CBS 4417 / NBRC 1672 / NRRL Y-8282 / UCD 70-5)</name>
    <name type="common">Yeast</name>
    <name type="synonym">Fabospora phaffii</name>
    <dbReference type="NCBI Taxonomy" id="1071381"/>
    <lineage>
        <taxon>Eukaryota</taxon>
        <taxon>Fungi</taxon>
        <taxon>Dikarya</taxon>
        <taxon>Ascomycota</taxon>
        <taxon>Saccharomycotina</taxon>
        <taxon>Saccharomycetes</taxon>
        <taxon>Saccharomycetales</taxon>
        <taxon>Saccharomycetaceae</taxon>
        <taxon>Tetrapisispora</taxon>
    </lineage>
</organism>
<dbReference type="GO" id="GO:0005634">
    <property type="term" value="C:nucleus"/>
    <property type="evidence" value="ECO:0007669"/>
    <property type="project" value="UniProtKB-SubCell"/>
</dbReference>
<comment type="subcellular location">
    <subcellularLocation>
        <location evidence="4">Nucleus</location>
    </subcellularLocation>
</comment>
<evidence type="ECO:0000256" key="2">
    <source>
        <dbReference type="ARBA" id="ARBA00023155"/>
    </source>
</evidence>
<feature type="DNA-binding region" description="Homeobox" evidence="4">
    <location>
        <begin position="152"/>
        <end position="214"/>
    </location>
</feature>
<gene>
    <name evidence="8" type="primary">TPHA0E04070</name>
    <name evidence="7" type="synonym">TPHA0E03610</name>
    <name evidence="7" type="ordered locus">TPHA_0E03610</name>
    <name evidence="8" type="ordered locus">TPHA_0E04070</name>
</gene>
<evidence type="ECO:0000313" key="9">
    <source>
        <dbReference type="Proteomes" id="UP000005666"/>
    </source>
</evidence>
<dbReference type="PANTHER" id="PTHR11850">
    <property type="entry name" value="HOMEOBOX PROTEIN TRANSCRIPTION FACTORS"/>
    <property type="match status" value="1"/>
</dbReference>
<dbReference type="KEGG" id="tpf:TPHA_0E04070"/>
<dbReference type="InterPro" id="IPR001356">
    <property type="entry name" value="HD"/>
</dbReference>
<dbReference type="InterPro" id="IPR008422">
    <property type="entry name" value="KN_HD"/>
</dbReference>
<dbReference type="InterPro" id="IPR050224">
    <property type="entry name" value="TALE_homeobox"/>
</dbReference>
<dbReference type="GO" id="GO:0003677">
    <property type="term" value="F:DNA binding"/>
    <property type="evidence" value="ECO:0007669"/>
    <property type="project" value="UniProtKB-UniRule"/>
</dbReference>
<dbReference type="InterPro" id="IPR009057">
    <property type="entry name" value="Homeodomain-like_sf"/>
</dbReference>
<dbReference type="Proteomes" id="UP000005666">
    <property type="component" value="Chromosome 5"/>
</dbReference>
<dbReference type="OMA" id="KVQIKNW"/>
<dbReference type="Gene3D" id="1.10.10.60">
    <property type="entry name" value="Homeodomain-like"/>
    <property type="match status" value="1"/>
</dbReference>
<reference evidence="8" key="2">
    <citation type="submission" date="2011-11" db="EMBL/GenBank/DDBJ databases">
        <authorList>
            <person name="Byrne K."/>
        </authorList>
    </citation>
    <scope>NUCLEOTIDE SEQUENCE</scope>
    <source>
        <strain evidence="8">Type strain:CBS 4417</strain>
    </source>
</reference>
<evidence type="ECO:0000256" key="5">
    <source>
        <dbReference type="SAM" id="MobiDB-lite"/>
    </source>
</evidence>
<evidence type="ECO:0000256" key="1">
    <source>
        <dbReference type="ARBA" id="ARBA00023125"/>
    </source>
</evidence>
<feature type="region of interest" description="Disordered" evidence="5">
    <location>
        <begin position="107"/>
        <end position="128"/>
    </location>
</feature>
<dbReference type="Pfam" id="PF05920">
    <property type="entry name" value="Homeobox_KN"/>
    <property type="match status" value="1"/>
</dbReference>
<dbReference type="SMART" id="SM00389">
    <property type="entry name" value="HOX"/>
    <property type="match status" value="1"/>
</dbReference>
<feature type="compositionally biased region" description="Polar residues" evidence="5">
    <location>
        <begin position="110"/>
        <end position="125"/>
    </location>
</feature>
<dbReference type="STRING" id="1071381.G8BUB6"/>
<dbReference type="GO" id="GO:0006355">
    <property type="term" value="P:regulation of DNA-templated transcription"/>
    <property type="evidence" value="ECO:0007669"/>
    <property type="project" value="InterPro"/>
</dbReference>
<protein>
    <recommendedName>
        <fullName evidence="6">Homeobox domain-containing protein</fullName>
    </recommendedName>
</protein>
<dbReference type="CDD" id="cd00086">
    <property type="entry name" value="homeodomain"/>
    <property type="match status" value="1"/>
</dbReference>
<dbReference type="AlphaFoldDB" id="G8BUB6"/>
<evidence type="ECO:0000313" key="8">
    <source>
        <dbReference type="EMBL" id="CCE63494.1"/>
    </source>
</evidence>
<dbReference type="KEGG" id="tpf:TPHA_0E03610"/>
<keyword evidence="9" id="KW-1185">Reference proteome</keyword>
<dbReference type="RefSeq" id="XP_003685928.1">
    <property type="nucleotide sequence ID" value="XM_003685880.1"/>
</dbReference>
<dbReference type="GeneID" id="11531370"/>
<evidence type="ECO:0000256" key="4">
    <source>
        <dbReference type="PROSITE-ProRule" id="PRU00108"/>
    </source>
</evidence>
<accession>G8BUB6</accession>
<feature type="domain" description="Homeobox" evidence="6">
    <location>
        <begin position="150"/>
        <end position="213"/>
    </location>
</feature>
<keyword evidence="2 4" id="KW-0371">Homeobox</keyword>